<dbReference type="Proteomes" id="UP000383932">
    <property type="component" value="Unassembled WGS sequence"/>
</dbReference>
<comment type="caution">
    <text evidence="2">The sequence shown here is derived from an EMBL/GenBank/DDBJ whole genome shotgun (WGS) entry which is preliminary data.</text>
</comment>
<name>A0A5N5QD05_9AGAM</name>
<gene>
    <name evidence="2" type="ORF">CTheo_7219</name>
</gene>
<evidence type="ECO:0000313" key="2">
    <source>
        <dbReference type="EMBL" id="KAB5589341.1"/>
    </source>
</evidence>
<accession>A0A5N5QD05</accession>
<feature type="coiled-coil region" evidence="1">
    <location>
        <begin position="375"/>
        <end position="402"/>
    </location>
</feature>
<protein>
    <submittedName>
        <fullName evidence="2">Uncharacterized protein</fullName>
    </submittedName>
</protein>
<reference evidence="2 3" key="1">
    <citation type="journal article" date="2019" name="Fungal Biol. Biotechnol.">
        <title>Draft genome sequence of fastidious pathogen Ceratobasidium theobromae, which causes vascular-streak dieback in Theobroma cacao.</title>
        <authorList>
            <person name="Ali S.S."/>
            <person name="Asman A."/>
            <person name="Shao J."/>
            <person name="Firmansyah A.P."/>
            <person name="Susilo A.W."/>
            <person name="Rosmana A."/>
            <person name="McMahon P."/>
            <person name="Junaid M."/>
            <person name="Guest D."/>
            <person name="Kheng T.Y."/>
            <person name="Meinhardt L.W."/>
            <person name="Bailey B.A."/>
        </authorList>
    </citation>
    <scope>NUCLEOTIDE SEQUENCE [LARGE SCALE GENOMIC DNA]</scope>
    <source>
        <strain evidence="2 3">CT2</strain>
    </source>
</reference>
<dbReference type="AlphaFoldDB" id="A0A5N5QD05"/>
<dbReference type="EMBL" id="SSOP01000284">
    <property type="protein sequence ID" value="KAB5589341.1"/>
    <property type="molecule type" value="Genomic_DNA"/>
</dbReference>
<keyword evidence="3" id="KW-1185">Reference proteome</keyword>
<dbReference type="OrthoDB" id="2571149at2759"/>
<proteinExistence type="predicted"/>
<evidence type="ECO:0000313" key="3">
    <source>
        <dbReference type="Proteomes" id="UP000383932"/>
    </source>
</evidence>
<sequence>MSNSPSPSSLALRASVAQVLSGLRKTSPRVPFWALAAHRVPTLWTLYRGLLRAAPGENADYLNQAKEGDVRKQRVLARFERKFGEMKWRSHWRDIYRRELEWIYQMRNRPILTGGFMRPTLFNKLVPRMYRQPLHLSLMIRSRRLARARRLEEQRRLLEWKQDMIREREFEQRLIKYEGLDPNHAIWQTNEWLGPIDRRIALIQEAYTQDKRRALHIFPKPIVAQVLAARKRRIERKTAEAEKLAKGEWVTVWKRIAVRKISRAGVPKRLLGPQQAAVQTGFGRRKSSVKVHRKFTNPVHPHRDILHAPLMKRVPVNPRAGAPPAHILEGMSEEERRVDQALRGRSGGGFVGQLRREKGWKHGVGGNQGLEDERADEEEAVLRRLEDEMDLENKRRRKLAEERLKETKKSQSRK</sequence>
<organism evidence="2 3">
    <name type="scientific">Ceratobasidium theobromae</name>
    <dbReference type="NCBI Taxonomy" id="1582974"/>
    <lineage>
        <taxon>Eukaryota</taxon>
        <taxon>Fungi</taxon>
        <taxon>Dikarya</taxon>
        <taxon>Basidiomycota</taxon>
        <taxon>Agaricomycotina</taxon>
        <taxon>Agaricomycetes</taxon>
        <taxon>Cantharellales</taxon>
        <taxon>Ceratobasidiaceae</taxon>
        <taxon>Ceratobasidium</taxon>
    </lineage>
</organism>
<evidence type="ECO:0000256" key="1">
    <source>
        <dbReference type="SAM" id="Coils"/>
    </source>
</evidence>
<keyword evidence="1" id="KW-0175">Coiled coil</keyword>